<dbReference type="EMBL" id="JAPZBO010000010">
    <property type="protein sequence ID" value="KAJ5299209.1"/>
    <property type="molecule type" value="Genomic_DNA"/>
</dbReference>
<comment type="function">
    <text evidence="10">Catalyzes the conversion of D-serine to pyruvate and ammonia. May play a role in D-serine detoxification.</text>
</comment>
<gene>
    <name evidence="15" type="ORF">N7476_010766</name>
</gene>
<keyword evidence="4" id="KW-0216">Detoxification</keyword>
<evidence type="ECO:0000256" key="7">
    <source>
        <dbReference type="ARBA" id="ARBA00022898"/>
    </source>
</evidence>
<dbReference type="PANTHER" id="PTHR28004:SF2">
    <property type="entry name" value="D-SERINE DEHYDRATASE"/>
    <property type="match status" value="1"/>
</dbReference>
<keyword evidence="8" id="KW-0456">Lyase</keyword>
<protein>
    <recommendedName>
        <fullName evidence="12">D-serine dehydratase</fullName>
        <ecNumber evidence="11">4.3.1.18</ecNumber>
    </recommendedName>
    <alternativeName>
        <fullName evidence="13">D-serine deaminase</fullName>
    </alternativeName>
</protein>
<evidence type="ECO:0000256" key="10">
    <source>
        <dbReference type="ARBA" id="ARBA00055764"/>
    </source>
</evidence>
<evidence type="ECO:0000256" key="1">
    <source>
        <dbReference type="ARBA" id="ARBA00001933"/>
    </source>
</evidence>
<proteinExistence type="inferred from homology"/>
<dbReference type="Gene3D" id="3.20.20.10">
    <property type="entry name" value="Alanine racemase"/>
    <property type="match status" value="1"/>
</dbReference>
<dbReference type="Pfam" id="PF14031">
    <property type="entry name" value="D-ser_dehydrat"/>
    <property type="match status" value="1"/>
</dbReference>
<dbReference type="PANTHER" id="PTHR28004">
    <property type="entry name" value="ZGC:162816-RELATED"/>
    <property type="match status" value="1"/>
</dbReference>
<reference evidence="15" key="2">
    <citation type="journal article" date="2023" name="IMA Fungus">
        <title>Comparative genomic study of the Penicillium genus elucidates a diverse pangenome and 15 lateral gene transfer events.</title>
        <authorList>
            <person name="Petersen C."/>
            <person name="Sorensen T."/>
            <person name="Nielsen M.R."/>
            <person name="Sondergaard T.E."/>
            <person name="Sorensen J.L."/>
            <person name="Fitzpatrick D.A."/>
            <person name="Frisvad J.C."/>
            <person name="Nielsen K.L."/>
        </authorList>
    </citation>
    <scope>NUCLEOTIDE SEQUENCE</scope>
    <source>
        <strain evidence="15">IBT 21472</strain>
    </source>
</reference>
<dbReference type="SMART" id="SM01119">
    <property type="entry name" value="D-ser_dehydrat"/>
    <property type="match status" value="1"/>
</dbReference>
<dbReference type="GO" id="GO:0008721">
    <property type="term" value="F:D-serine ammonia-lyase activity"/>
    <property type="evidence" value="ECO:0007669"/>
    <property type="project" value="UniProtKB-EC"/>
</dbReference>
<comment type="cofactor">
    <cofactor evidence="2">
        <name>Zn(2+)</name>
        <dbReference type="ChEBI" id="CHEBI:29105"/>
    </cofactor>
</comment>
<reference evidence="15" key="1">
    <citation type="submission" date="2022-12" db="EMBL/GenBank/DDBJ databases">
        <authorList>
            <person name="Petersen C."/>
        </authorList>
    </citation>
    <scope>NUCLEOTIDE SEQUENCE</scope>
    <source>
        <strain evidence="15">IBT 21472</strain>
    </source>
</reference>
<evidence type="ECO:0000259" key="14">
    <source>
        <dbReference type="SMART" id="SM01119"/>
    </source>
</evidence>
<evidence type="ECO:0000256" key="6">
    <source>
        <dbReference type="ARBA" id="ARBA00022833"/>
    </source>
</evidence>
<evidence type="ECO:0000313" key="16">
    <source>
        <dbReference type="Proteomes" id="UP001147746"/>
    </source>
</evidence>
<dbReference type="GO" id="GO:0009636">
    <property type="term" value="P:response to toxic substance"/>
    <property type="evidence" value="ECO:0007669"/>
    <property type="project" value="UniProtKB-KW"/>
</dbReference>
<evidence type="ECO:0000256" key="8">
    <source>
        <dbReference type="ARBA" id="ARBA00023239"/>
    </source>
</evidence>
<comment type="cofactor">
    <cofactor evidence="1">
        <name>pyridoxal 5'-phosphate</name>
        <dbReference type="ChEBI" id="CHEBI:597326"/>
    </cofactor>
</comment>
<dbReference type="InterPro" id="IPR026956">
    <property type="entry name" value="D-ser_dehydrat-like_dom"/>
</dbReference>
<dbReference type="Gene3D" id="2.40.37.20">
    <property type="entry name" value="D-serine dehydratase-like domain"/>
    <property type="match status" value="1"/>
</dbReference>
<dbReference type="InterPro" id="IPR029066">
    <property type="entry name" value="PLP-binding_barrel"/>
</dbReference>
<evidence type="ECO:0000256" key="12">
    <source>
        <dbReference type="ARBA" id="ARBA00069616"/>
    </source>
</evidence>
<evidence type="ECO:0000256" key="3">
    <source>
        <dbReference type="ARBA" id="ARBA00005323"/>
    </source>
</evidence>
<evidence type="ECO:0000256" key="11">
    <source>
        <dbReference type="ARBA" id="ARBA00066349"/>
    </source>
</evidence>
<dbReference type="Pfam" id="PF01168">
    <property type="entry name" value="Ala_racemase_N"/>
    <property type="match status" value="1"/>
</dbReference>
<dbReference type="InterPro" id="IPR051466">
    <property type="entry name" value="D-amino_acid_metab_enzyme"/>
</dbReference>
<evidence type="ECO:0000256" key="9">
    <source>
        <dbReference type="ARBA" id="ARBA00051198"/>
    </source>
</evidence>
<feature type="domain" description="D-serine dehydratase-like" evidence="14">
    <location>
        <begin position="301"/>
        <end position="414"/>
    </location>
</feature>
<dbReference type="FunFam" id="3.20.20.10:FF:000016">
    <property type="entry name" value="D-serine dehydratase"/>
    <property type="match status" value="1"/>
</dbReference>
<accession>A0A9W9TZV8</accession>
<sequence>MDYSLQNHASYIGRPIAELPTPSLLLSKPVLERNTTALLEDVKKLGISFRPHVKTMKCTEVTRMMLGDGLHRKIVASTLCEIRGALDLVREGKLDEVRTFAIHWYRKQVLRKSTQCLYGLPVFPGALQHLHDLSQSLKIQLMIDNEQQVDVLEAYLEKASSKPAPWSVFVKIDVGSRRAGLATESPSLPKLIERIESSSAATIHGFYCHAGHSYATRTEEAATAVLQEEVEGVVKAAKFLIDARPDRRIVVSVGSTPTAHVVSRLKATLPEGMELELHAGCYPSNDLQQVATSLVTPNQQAIRILADVCSVYPERNEALINAGTVALSKEASEFPGYGIVIDRPQWCVVRMSQEHGILGWAESEQTTRLMQHTGSKSGTGEKIEDSFRVGDKVLLYVQHACITSAQHFVYYVVDEHDVVRETWVPWKGW</sequence>
<dbReference type="EC" id="4.3.1.18" evidence="11"/>
<dbReference type="GO" id="GO:0036088">
    <property type="term" value="P:D-serine catabolic process"/>
    <property type="evidence" value="ECO:0007669"/>
    <property type="project" value="TreeGrafter"/>
</dbReference>
<dbReference type="InterPro" id="IPR042208">
    <property type="entry name" value="D-ser_dehydrat-like_sf"/>
</dbReference>
<keyword evidence="5" id="KW-0479">Metal-binding</keyword>
<evidence type="ECO:0000313" key="15">
    <source>
        <dbReference type="EMBL" id="KAJ5299209.1"/>
    </source>
</evidence>
<evidence type="ECO:0000256" key="4">
    <source>
        <dbReference type="ARBA" id="ARBA00022575"/>
    </source>
</evidence>
<dbReference type="InterPro" id="IPR001608">
    <property type="entry name" value="Ala_racemase_N"/>
</dbReference>
<dbReference type="Proteomes" id="UP001147746">
    <property type="component" value="Unassembled WGS sequence"/>
</dbReference>
<name>A0A9W9TZV8_9EURO</name>
<comment type="similarity">
    <text evidence="3">Belongs to the DSD1 family.</text>
</comment>
<evidence type="ECO:0000256" key="5">
    <source>
        <dbReference type="ARBA" id="ARBA00022723"/>
    </source>
</evidence>
<keyword evidence="7" id="KW-0663">Pyridoxal phosphate</keyword>
<dbReference type="SUPFAM" id="SSF51419">
    <property type="entry name" value="PLP-binding barrel"/>
    <property type="match status" value="1"/>
</dbReference>
<comment type="catalytic activity">
    <reaction evidence="9">
        <text>D-serine = pyruvate + NH4(+)</text>
        <dbReference type="Rhea" id="RHEA:13977"/>
        <dbReference type="ChEBI" id="CHEBI:15361"/>
        <dbReference type="ChEBI" id="CHEBI:28938"/>
        <dbReference type="ChEBI" id="CHEBI:35247"/>
        <dbReference type="EC" id="4.3.1.18"/>
    </reaction>
    <physiologicalReaction direction="left-to-right" evidence="9">
        <dbReference type="Rhea" id="RHEA:13978"/>
    </physiologicalReaction>
</comment>
<keyword evidence="6" id="KW-0862">Zinc</keyword>
<dbReference type="GO" id="GO:0046872">
    <property type="term" value="F:metal ion binding"/>
    <property type="evidence" value="ECO:0007669"/>
    <property type="project" value="UniProtKB-KW"/>
</dbReference>
<dbReference type="AlphaFoldDB" id="A0A9W9TZV8"/>
<evidence type="ECO:0000256" key="2">
    <source>
        <dbReference type="ARBA" id="ARBA00001947"/>
    </source>
</evidence>
<comment type="caution">
    <text evidence="15">The sequence shown here is derived from an EMBL/GenBank/DDBJ whole genome shotgun (WGS) entry which is preliminary data.</text>
</comment>
<organism evidence="15 16">
    <name type="scientific">Penicillium atrosanguineum</name>
    <dbReference type="NCBI Taxonomy" id="1132637"/>
    <lineage>
        <taxon>Eukaryota</taxon>
        <taxon>Fungi</taxon>
        <taxon>Dikarya</taxon>
        <taxon>Ascomycota</taxon>
        <taxon>Pezizomycotina</taxon>
        <taxon>Eurotiomycetes</taxon>
        <taxon>Eurotiomycetidae</taxon>
        <taxon>Eurotiales</taxon>
        <taxon>Aspergillaceae</taxon>
        <taxon>Penicillium</taxon>
    </lineage>
</organism>
<evidence type="ECO:0000256" key="13">
    <source>
        <dbReference type="ARBA" id="ARBA00075219"/>
    </source>
</evidence>
<keyword evidence="16" id="KW-1185">Reference proteome</keyword>